<dbReference type="PROSITE" id="PS50110">
    <property type="entry name" value="RESPONSE_REGULATORY"/>
    <property type="match status" value="1"/>
</dbReference>
<dbReference type="GO" id="GO:0006355">
    <property type="term" value="P:regulation of DNA-templated transcription"/>
    <property type="evidence" value="ECO:0007669"/>
    <property type="project" value="InterPro"/>
</dbReference>
<dbReference type="InterPro" id="IPR000792">
    <property type="entry name" value="Tscrpt_reg_LuxR_C"/>
</dbReference>
<dbReference type="HOGENOM" id="CLU_000445_90_1_6"/>
<feature type="modified residue" description="4-aspartylphosphate" evidence="3">
    <location>
        <position position="57"/>
    </location>
</feature>
<proteinExistence type="predicted"/>
<dbReference type="Gene3D" id="3.40.50.2300">
    <property type="match status" value="1"/>
</dbReference>
<dbReference type="CDD" id="cd17535">
    <property type="entry name" value="REC_NarL-like"/>
    <property type="match status" value="1"/>
</dbReference>
<dbReference type="PROSITE" id="PS50043">
    <property type="entry name" value="HTH_LUXR_2"/>
    <property type="match status" value="1"/>
</dbReference>
<dbReference type="InterPro" id="IPR039420">
    <property type="entry name" value="WalR-like"/>
</dbReference>
<dbReference type="OrthoDB" id="4313922at2"/>
<evidence type="ECO:0000313" key="7">
    <source>
        <dbReference type="Proteomes" id="UP000029499"/>
    </source>
</evidence>
<dbReference type="KEGG" id="prh:LT40_09550"/>
<dbReference type="GO" id="GO:0003677">
    <property type="term" value="F:DNA binding"/>
    <property type="evidence" value="ECO:0007669"/>
    <property type="project" value="UniProtKB-KW"/>
</dbReference>
<dbReference type="Proteomes" id="UP000029499">
    <property type="component" value="Chromosome"/>
</dbReference>
<dbReference type="InterPro" id="IPR011006">
    <property type="entry name" value="CheY-like_superfamily"/>
</dbReference>
<evidence type="ECO:0000256" key="3">
    <source>
        <dbReference type="PROSITE-ProRule" id="PRU00169"/>
    </source>
</evidence>
<dbReference type="RefSeq" id="WP_043193537.1">
    <property type="nucleotide sequence ID" value="NZ_CP009533.1"/>
</dbReference>
<dbReference type="AlphaFoldDB" id="A0A089ZQH2"/>
<sequence length="214" mass="23890">MTIKTIVADDHSAVRLGLRIALERAPRSRFSVVAEADNASRVLELLEQHACDLLITDYRMPQQQGGDGLALLRQVRLRYPRLPVLVLTTLDNPMVLRAILDCGARGLYDKQECLSNLSTAAYSLMRGSHYLSARFTRRLAEYEVEHRGAHERLSARELEVLKLLVGGLSGRDVAARLERSEKTISRQKRCAMEKLGISHDAALQEYAAVVGLPD</sequence>
<accession>A0A089ZQH2</accession>
<keyword evidence="1 3" id="KW-0597">Phosphoprotein</keyword>
<dbReference type="Pfam" id="PF00072">
    <property type="entry name" value="Response_reg"/>
    <property type="match status" value="1"/>
</dbReference>
<dbReference type="InterPro" id="IPR016032">
    <property type="entry name" value="Sig_transdc_resp-reg_C-effctor"/>
</dbReference>
<reference evidence="6 7" key="1">
    <citation type="journal article" date="2015" name="J. Biotechnol.">
        <title>Complete genome sequence of Pseudomonas rhizosphaerae IH5T (=DSM 16299T), a phosphate-solubilizing rhizobacterium for bacterial biofertilizer.</title>
        <authorList>
            <person name="Kwak Y."/>
            <person name="Jung B.K."/>
            <person name="Shin J.H."/>
        </authorList>
    </citation>
    <scope>NUCLEOTIDE SEQUENCE [LARGE SCALE GENOMIC DNA]</scope>
    <source>
        <strain evidence="6">DSM 16299</strain>
    </source>
</reference>
<keyword evidence="2" id="KW-0238">DNA-binding</keyword>
<dbReference type="SMART" id="SM00421">
    <property type="entry name" value="HTH_LUXR"/>
    <property type="match status" value="1"/>
</dbReference>
<dbReference type="SUPFAM" id="SSF46894">
    <property type="entry name" value="C-terminal effector domain of the bipartite response regulators"/>
    <property type="match status" value="1"/>
</dbReference>
<dbReference type="CDD" id="cd06170">
    <property type="entry name" value="LuxR_C_like"/>
    <property type="match status" value="1"/>
</dbReference>
<dbReference type="InterPro" id="IPR058245">
    <property type="entry name" value="NreC/VraR/RcsB-like_REC"/>
</dbReference>
<dbReference type="PRINTS" id="PR00038">
    <property type="entry name" value="HTHLUXR"/>
</dbReference>
<dbReference type="EMBL" id="CP009533">
    <property type="protein sequence ID" value="AIS17626.1"/>
    <property type="molecule type" value="Genomic_DNA"/>
</dbReference>
<name>A0A089ZQH2_9PSED</name>
<dbReference type="STRING" id="216142.LT40_09550"/>
<dbReference type="SUPFAM" id="SSF52172">
    <property type="entry name" value="CheY-like"/>
    <property type="match status" value="1"/>
</dbReference>
<evidence type="ECO:0000256" key="1">
    <source>
        <dbReference type="ARBA" id="ARBA00022553"/>
    </source>
</evidence>
<keyword evidence="7" id="KW-1185">Reference proteome</keyword>
<dbReference type="InterPro" id="IPR001789">
    <property type="entry name" value="Sig_transdc_resp-reg_receiver"/>
</dbReference>
<evidence type="ECO:0000256" key="2">
    <source>
        <dbReference type="ARBA" id="ARBA00023125"/>
    </source>
</evidence>
<dbReference type="SMART" id="SM00448">
    <property type="entry name" value="REC"/>
    <property type="match status" value="1"/>
</dbReference>
<dbReference type="PANTHER" id="PTHR43214">
    <property type="entry name" value="TWO-COMPONENT RESPONSE REGULATOR"/>
    <property type="match status" value="1"/>
</dbReference>
<evidence type="ECO:0000313" key="6">
    <source>
        <dbReference type="EMBL" id="AIS17626.1"/>
    </source>
</evidence>
<protein>
    <recommendedName>
        <fullName evidence="8">LuxR family transcriptional regulator</fullName>
    </recommendedName>
</protein>
<evidence type="ECO:0000259" key="5">
    <source>
        <dbReference type="PROSITE" id="PS50110"/>
    </source>
</evidence>
<evidence type="ECO:0008006" key="8">
    <source>
        <dbReference type="Google" id="ProtNLM"/>
    </source>
</evidence>
<dbReference type="PANTHER" id="PTHR43214:SF17">
    <property type="entry name" value="TRANSCRIPTIONAL REGULATORY PROTEIN RCSB"/>
    <property type="match status" value="1"/>
</dbReference>
<dbReference type="GO" id="GO:0000160">
    <property type="term" value="P:phosphorelay signal transduction system"/>
    <property type="evidence" value="ECO:0007669"/>
    <property type="project" value="InterPro"/>
</dbReference>
<organism evidence="6 7">
    <name type="scientific">Pseudomonas rhizosphaerae</name>
    <dbReference type="NCBI Taxonomy" id="216142"/>
    <lineage>
        <taxon>Bacteria</taxon>
        <taxon>Pseudomonadati</taxon>
        <taxon>Pseudomonadota</taxon>
        <taxon>Gammaproteobacteria</taxon>
        <taxon>Pseudomonadales</taxon>
        <taxon>Pseudomonadaceae</taxon>
        <taxon>Pseudomonas</taxon>
    </lineage>
</organism>
<feature type="domain" description="HTH luxR-type" evidence="4">
    <location>
        <begin position="146"/>
        <end position="211"/>
    </location>
</feature>
<evidence type="ECO:0000259" key="4">
    <source>
        <dbReference type="PROSITE" id="PS50043"/>
    </source>
</evidence>
<feature type="domain" description="Response regulatory" evidence="5">
    <location>
        <begin position="4"/>
        <end position="125"/>
    </location>
</feature>
<dbReference type="Pfam" id="PF00196">
    <property type="entry name" value="GerE"/>
    <property type="match status" value="1"/>
</dbReference>
<dbReference type="eggNOG" id="COG2197">
    <property type="taxonomic scope" value="Bacteria"/>
</dbReference>
<gene>
    <name evidence="6" type="ORF">LT40_09550</name>
</gene>